<feature type="compositionally biased region" description="Polar residues" evidence="21">
    <location>
        <begin position="126"/>
        <end position="144"/>
    </location>
</feature>
<dbReference type="SMART" id="SM00042">
    <property type="entry name" value="CUB"/>
    <property type="match status" value="4"/>
</dbReference>
<feature type="disulfide bond" evidence="19">
    <location>
        <begin position="214"/>
        <end position="236"/>
    </location>
</feature>
<evidence type="ECO:0000256" key="6">
    <source>
        <dbReference type="ARBA" id="ARBA00022723"/>
    </source>
</evidence>
<evidence type="ECO:0000256" key="10">
    <source>
        <dbReference type="ARBA" id="ARBA00022833"/>
    </source>
</evidence>
<dbReference type="PANTHER" id="PTHR24251">
    <property type="entry name" value="OVOCHYMASE-RELATED"/>
    <property type="match status" value="1"/>
</dbReference>
<keyword evidence="2" id="KW-0217">Developmental protein</keyword>
<dbReference type="InterPro" id="IPR024079">
    <property type="entry name" value="MetalloPept_cat_dom_sf"/>
</dbReference>
<feature type="domain" description="EGF-like" evidence="23">
    <location>
        <begin position="707"/>
        <end position="747"/>
    </location>
</feature>
<dbReference type="Ensembl" id="ENSLCAT00010061183.1">
    <property type="protein sequence ID" value="ENSLCAP00010059567.1"/>
    <property type="gene ID" value="ENSLCAG00010027713.1"/>
</dbReference>
<evidence type="ECO:0000256" key="5">
    <source>
        <dbReference type="ARBA" id="ARBA00022670"/>
    </source>
</evidence>
<keyword evidence="3" id="KW-0964">Secreted</keyword>
<dbReference type="FunFam" id="2.60.120.290:FF:000007">
    <property type="entry name" value="Metalloendopeptidase"/>
    <property type="match status" value="1"/>
</dbReference>
<keyword evidence="5 19" id="KW-0645">Protease</keyword>
<feature type="active site" evidence="16 19">
    <location>
        <position position="245"/>
    </location>
</feature>
<keyword evidence="11" id="KW-0106">Calcium</keyword>
<dbReference type="InterPro" id="IPR034036">
    <property type="entry name" value="ZnMP_TLD/BMP1"/>
</dbReference>
<dbReference type="GO" id="GO:0005576">
    <property type="term" value="C:extracellular region"/>
    <property type="evidence" value="ECO:0007669"/>
    <property type="project" value="UniProtKB-SubCell"/>
</dbReference>
<evidence type="ECO:0000256" key="2">
    <source>
        <dbReference type="ARBA" id="ARBA00022473"/>
    </source>
</evidence>
<evidence type="ECO:0000313" key="26">
    <source>
        <dbReference type="Proteomes" id="UP000314980"/>
    </source>
</evidence>
<protein>
    <recommendedName>
        <fullName evidence="20">Metalloendopeptidase</fullName>
        <ecNumber evidence="20">3.4.24.-</ecNumber>
    </recommendedName>
</protein>
<keyword evidence="15" id="KW-0325">Glycoprotein</keyword>
<reference evidence="25" key="2">
    <citation type="submission" date="2025-08" db="UniProtKB">
        <authorList>
            <consortium name="Ensembl"/>
        </authorList>
    </citation>
    <scope>IDENTIFICATION</scope>
</reference>
<dbReference type="SUPFAM" id="SSF55486">
    <property type="entry name" value="Metalloproteases ('zincins'), catalytic domain"/>
    <property type="match status" value="1"/>
</dbReference>
<dbReference type="GO" id="GO:0004222">
    <property type="term" value="F:metalloendopeptidase activity"/>
    <property type="evidence" value="ECO:0007669"/>
    <property type="project" value="UniProtKB-UniRule"/>
</dbReference>
<comment type="cofactor">
    <cofactor evidence="19 20">
        <name>Zn(2+)</name>
        <dbReference type="ChEBI" id="CHEBI:29105"/>
    </cofactor>
    <text evidence="19 20">Binds 1 zinc ion per subunit.</text>
</comment>
<dbReference type="InterPro" id="IPR000742">
    <property type="entry name" value="EGF"/>
</dbReference>
<dbReference type="InterPro" id="IPR018097">
    <property type="entry name" value="EGF_Ca-bd_CS"/>
</dbReference>
<evidence type="ECO:0000259" key="23">
    <source>
        <dbReference type="PROSITE" id="PS50026"/>
    </source>
</evidence>
<dbReference type="PROSITE" id="PS00010">
    <property type="entry name" value="ASX_HYDROXYL"/>
    <property type="match status" value="2"/>
</dbReference>
<dbReference type="Proteomes" id="UP000314980">
    <property type="component" value="Unassembled WGS sequence"/>
</dbReference>
<keyword evidence="4 18" id="KW-0245">EGF-like domain</keyword>
<dbReference type="GO" id="GO:0006508">
    <property type="term" value="P:proteolysis"/>
    <property type="evidence" value="ECO:0007669"/>
    <property type="project" value="UniProtKB-KW"/>
</dbReference>
<keyword evidence="12 19" id="KW-0482">Metalloprotease</keyword>
<reference evidence="25" key="3">
    <citation type="submission" date="2025-09" db="UniProtKB">
        <authorList>
            <consortium name="Ensembl"/>
        </authorList>
    </citation>
    <scope>IDENTIFICATION</scope>
</reference>
<keyword evidence="13" id="KW-0865">Zymogen</keyword>
<dbReference type="PIRSF" id="PIRSF001199">
    <property type="entry name" value="BMP_1/tolloid-like"/>
    <property type="match status" value="1"/>
</dbReference>
<feature type="region of interest" description="Disordered" evidence="21">
    <location>
        <begin position="126"/>
        <end position="157"/>
    </location>
</feature>
<feature type="disulfide bond" evidence="19">
    <location>
        <begin position="216"/>
        <end position="217"/>
    </location>
</feature>
<dbReference type="CDD" id="cd00054">
    <property type="entry name" value="EGF_CA"/>
    <property type="match status" value="1"/>
</dbReference>
<evidence type="ECO:0000259" key="24">
    <source>
        <dbReference type="PROSITE" id="PS51864"/>
    </source>
</evidence>
<evidence type="ECO:0000256" key="18">
    <source>
        <dbReference type="PROSITE-ProRule" id="PRU00076"/>
    </source>
</evidence>
<dbReference type="InterPro" id="IPR000859">
    <property type="entry name" value="CUB_dom"/>
</dbReference>
<evidence type="ECO:0000256" key="7">
    <source>
        <dbReference type="ARBA" id="ARBA00022729"/>
    </source>
</evidence>
<dbReference type="PANTHER" id="PTHR24251:SF53">
    <property type="entry name" value="BONE MORPHOGENETIC PROTEIN 1"/>
    <property type="match status" value="1"/>
</dbReference>
<dbReference type="Pfam" id="PF00431">
    <property type="entry name" value="CUB"/>
    <property type="match status" value="4"/>
</dbReference>
<dbReference type="FunFam" id="2.10.25.10:FF:000022">
    <property type="entry name" value="Metalloendopeptidase"/>
    <property type="match status" value="2"/>
</dbReference>
<dbReference type="SMART" id="SM00235">
    <property type="entry name" value="ZnMc"/>
    <property type="match status" value="1"/>
</dbReference>
<dbReference type="Pfam" id="PF01400">
    <property type="entry name" value="Astacin"/>
    <property type="match status" value="1"/>
</dbReference>
<keyword evidence="8" id="KW-0677">Repeat</keyword>
<dbReference type="InterPro" id="IPR049883">
    <property type="entry name" value="NOTCH1_EGF-like"/>
</dbReference>
<evidence type="ECO:0000256" key="15">
    <source>
        <dbReference type="ARBA" id="ARBA00023180"/>
    </source>
</evidence>
<keyword evidence="26" id="KW-1185">Reference proteome</keyword>
<feature type="domain" description="CUB" evidence="22">
    <location>
        <begin position="864"/>
        <end position="980"/>
    </location>
</feature>
<feature type="domain" description="Peptidase M12A" evidence="24">
    <location>
        <begin position="152"/>
        <end position="351"/>
    </location>
</feature>
<comment type="caution">
    <text evidence="18">Lacks conserved residue(s) required for the propagation of feature annotation.</text>
</comment>
<dbReference type="FunFam" id="2.60.120.290:FF:000009">
    <property type="entry name" value="Metalloendopeptidase"/>
    <property type="match status" value="1"/>
</dbReference>
<evidence type="ECO:0000256" key="11">
    <source>
        <dbReference type="ARBA" id="ARBA00022837"/>
    </source>
</evidence>
<dbReference type="EC" id="3.4.24.-" evidence="20"/>
<dbReference type="SUPFAM" id="SSF57196">
    <property type="entry name" value="EGF/Laminin"/>
    <property type="match status" value="2"/>
</dbReference>
<dbReference type="Gene3D" id="2.10.25.10">
    <property type="entry name" value="Laminin"/>
    <property type="match status" value="2"/>
</dbReference>
<evidence type="ECO:0000256" key="14">
    <source>
        <dbReference type="ARBA" id="ARBA00023157"/>
    </source>
</evidence>
<dbReference type="GO" id="GO:0008270">
    <property type="term" value="F:zinc ion binding"/>
    <property type="evidence" value="ECO:0007669"/>
    <property type="project" value="UniProtKB-UniRule"/>
</dbReference>
<dbReference type="InterPro" id="IPR006026">
    <property type="entry name" value="Peptidase_Metallo"/>
</dbReference>
<evidence type="ECO:0000256" key="17">
    <source>
        <dbReference type="PIRSR" id="PIRSR001199-2"/>
    </source>
</evidence>
<evidence type="ECO:0000313" key="25">
    <source>
        <dbReference type="Ensembl" id="ENSLCAP00010059567.1"/>
    </source>
</evidence>
<dbReference type="PROSITE" id="PS50026">
    <property type="entry name" value="EGF_3"/>
    <property type="match status" value="2"/>
</dbReference>
<evidence type="ECO:0000256" key="4">
    <source>
        <dbReference type="ARBA" id="ARBA00022536"/>
    </source>
</evidence>
<dbReference type="InterPro" id="IPR000152">
    <property type="entry name" value="EGF-type_Asp/Asn_hydroxyl_site"/>
</dbReference>
<dbReference type="AlphaFoldDB" id="A0A4W6G7L7"/>
<reference evidence="26" key="1">
    <citation type="submission" date="2015-09" db="EMBL/GenBank/DDBJ databases">
        <authorList>
            <person name="Sai Rama Sridatta P."/>
        </authorList>
    </citation>
    <scope>NUCLEOTIDE SEQUENCE [LARGE SCALE GENOMIC DNA]</scope>
</reference>
<feature type="domain" description="EGF-like" evidence="23">
    <location>
        <begin position="551"/>
        <end position="592"/>
    </location>
</feature>
<feature type="binding site" evidence="17 19">
    <location>
        <position position="244"/>
    </location>
    <ligand>
        <name>Zn(2+)</name>
        <dbReference type="ChEBI" id="CHEBI:29105"/>
        <note>catalytic</note>
    </ligand>
</feature>
<dbReference type="SUPFAM" id="SSF49854">
    <property type="entry name" value="Spermadhesin, CUB domain"/>
    <property type="match status" value="4"/>
</dbReference>
<keyword evidence="7" id="KW-0732">Signal</keyword>
<evidence type="ECO:0000256" key="20">
    <source>
        <dbReference type="RuleBase" id="RU361183"/>
    </source>
</evidence>
<keyword evidence="10 17" id="KW-0862">Zinc</keyword>
<keyword evidence="6 17" id="KW-0479">Metal-binding</keyword>
<sequence>MKSIFLYVLSYALQAFLECFDWASMQPTQSEYQEKLQATGQRKLMLLIVELSCMFSDMYRLCLSIPAAFLGDIALDEEDLRSFKVDRIIDLAQRTVHTVNHTDPGNYSRNHLFKHYNLRRHGSGLQQRQTVCTRSTNQSSQNRQGSHRRKRAATSRPERVWPEGVIPYVISGNFSGSQRAIFRQAMRHWEKHTCVTFIERTQEESYIVFTYRPCGCCSYVGRRGGGPQAISIGKNCDKFGIVVHELGHVIGFWHEHTRPDRDEHVSIIRDNIQPGQEYNFLKMEPGEVDSLGEVYDFDSIMHYARNTFSRGIFLDTILPRYDVNGVRPPIGQRTRLSKGDIAQARKLYKCSRCGDSLQDSSGNFSSPGFPNGYSAYMHCIWRISVTPGEKIILNFTSMDLYRSHLCWYDHVEIRDGYWRKAPLKGHPLLGRFCGYDKPDDIKTSSNHLWMKFVSDGSVNKAGFAANFFKGEGLRVIKSWRKCSSNRPVSHYLLSVPAADLYLRYFCSTCTFGFCATLFACLCWLFWRVSLVKAVEPGGQLTGSQHIFVFSEMDECSKPDNGRCEQRCVNTLGSYKCACDPGYELAADKRSCEAACGGFITKLNGSITSPGWPREYPPNKNCIWQLVAPTQYRITLLFDVFETEGNDVCKYDYVEVRSGLSADSRLHGKFCGAEKPEAITSQYNNMRIEFKSDNTVSKKGFKAQFFSDKDECSKENGGCQHECVNTFGSYSCQCRSGFVLHENKHDCKEAGCDHTVNSVSGIITSPNWPDKYPSKKACTWALTTTPGHRIKIAFNEIDVEAHLECTYDHIEIYDGRDGKAPSLGRFCGTKKPQPITSSGNKLFIRFFSDNSVQKKGFEASHTAECGGHLKAEVKTKDLFSHAQFGDNNYPGASDCEWVISAEKGYGVELIFQTFEIEEEADCGYDYMELFDGDDTKSPRLGRYCGSGPPEEIYSAGDSIVIKFRSDDTINKKGFHVRYTSTKFQDTLHSRK</sequence>
<keyword evidence="9 19" id="KW-0378">Hydrolase</keyword>
<evidence type="ECO:0000256" key="3">
    <source>
        <dbReference type="ARBA" id="ARBA00022525"/>
    </source>
</evidence>
<dbReference type="PRINTS" id="PR00480">
    <property type="entry name" value="ASTACIN"/>
</dbReference>
<dbReference type="InterPro" id="IPR035914">
    <property type="entry name" value="Sperma_CUB_dom_sf"/>
</dbReference>
<feature type="binding site" evidence="17 19">
    <location>
        <position position="248"/>
    </location>
    <ligand>
        <name>Zn(2+)</name>
        <dbReference type="ChEBI" id="CHEBI:29105"/>
        <note>catalytic</note>
    </ligand>
</feature>
<organism evidence="25 26">
    <name type="scientific">Lates calcarifer</name>
    <name type="common">Barramundi</name>
    <name type="synonym">Holocentrus calcarifer</name>
    <dbReference type="NCBI Taxonomy" id="8187"/>
    <lineage>
        <taxon>Eukaryota</taxon>
        <taxon>Metazoa</taxon>
        <taxon>Chordata</taxon>
        <taxon>Craniata</taxon>
        <taxon>Vertebrata</taxon>
        <taxon>Euteleostomi</taxon>
        <taxon>Actinopterygii</taxon>
        <taxon>Neopterygii</taxon>
        <taxon>Teleostei</taxon>
        <taxon>Neoteleostei</taxon>
        <taxon>Acanthomorphata</taxon>
        <taxon>Carangaria</taxon>
        <taxon>Carangaria incertae sedis</taxon>
        <taxon>Centropomidae</taxon>
        <taxon>Lates</taxon>
    </lineage>
</organism>
<evidence type="ECO:0000256" key="1">
    <source>
        <dbReference type="ARBA" id="ARBA00004613"/>
    </source>
</evidence>
<evidence type="ECO:0000256" key="16">
    <source>
        <dbReference type="PIRSR" id="PIRSR001199-1"/>
    </source>
</evidence>
<dbReference type="FunFam" id="2.60.120.290:FF:000013">
    <property type="entry name" value="Membrane frizzled-related protein"/>
    <property type="match status" value="1"/>
</dbReference>
<proteinExistence type="predicted"/>
<dbReference type="SMART" id="SM00179">
    <property type="entry name" value="EGF_CA"/>
    <property type="match status" value="2"/>
</dbReference>
<feature type="domain" description="CUB" evidence="22">
    <location>
        <begin position="353"/>
        <end position="470"/>
    </location>
</feature>
<dbReference type="PROSITE" id="PS51864">
    <property type="entry name" value="ASTACIN"/>
    <property type="match status" value="1"/>
</dbReference>
<keyword evidence="14 19" id="KW-1015">Disulfide bond</keyword>
<comment type="subcellular location">
    <subcellularLocation>
        <location evidence="1">Secreted</location>
    </subcellularLocation>
</comment>
<name>A0A4W6G7L7_LATCA</name>
<dbReference type="InterPro" id="IPR001506">
    <property type="entry name" value="Peptidase_M12A"/>
</dbReference>
<evidence type="ECO:0000256" key="21">
    <source>
        <dbReference type="SAM" id="MobiDB-lite"/>
    </source>
</evidence>
<evidence type="ECO:0000259" key="22">
    <source>
        <dbReference type="PROSITE" id="PS01180"/>
    </source>
</evidence>
<feature type="domain" description="CUB" evidence="22">
    <location>
        <begin position="595"/>
        <end position="707"/>
    </location>
</feature>
<gene>
    <name evidence="25" type="primary">BMP1</name>
</gene>
<dbReference type="InterPro" id="IPR001881">
    <property type="entry name" value="EGF-like_Ca-bd_dom"/>
</dbReference>
<evidence type="ECO:0000256" key="13">
    <source>
        <dbReference type="ARBA" id="ARBA00023145"/>
    </source>
</evidence>
<dbReference type="PROSITE" id="PS01186">
    <property type="entry name" value="EGF_2"/>
    <property type="match status" value="2"/>
</dbReference>
<dbReference type="Gene3D" id="3.40.390.10">
    <property type="entry name" value="Collagenase (Catalytic Domain)"/>
    <property type="match status" value="1"/>
</dbReference>
<evidence type="ECO:0000256" key="19">
    <source>
        <dbReference type="PROSITE-ProRule" id="PRU01211"/>
    </source>
</evidence>
<dbReference type="SMART" id="SM00181">
    <property type="entry name" value="EGF"/>
    <property type="match status" value="2"/>
</dbReference>
<accession>A0A4W6G7L7</accession>
<dbReference type="GO" id="GO:0005509">
    <property type="term" value="F:calcium ion binding"/>
    <property type="evidence" value="ECO:0007669"/>
    <property type="project" value="InterPro"/>
</dbReference>
<dbReference type="GeneTree" id="ENSGT00940000157176"/>
<dbReference type="CDD" id="cd00041">
    <property type="entry name" value="CUB"/>
    <property type="match status" value="4"/>
</dbReference>
<dbReference type="FunFam" id="3.40.390.10:FF:000030">
    <property type="entry name" value="Metalloendopeptidase"/>
    <property type="match status" value="1"/>
</dbReference>
<dbReference type="PROSITE" id="PS01187">
    <property type="entry name" value="EGF_CA"/>
    <property type="match status" value="2"/>
</dbReference>
<dbReference type="Pfam" id="PF14670">
    <property type="entry name" value="FXa_inhibition"/>
    <property type="match status" value="1"/>
</dbReference>
<evidence type="ECO:0000256" key="8">
    <source>
        <dbReference type="ARBA" id="ARBA00022737"/>
    </source>
</evidence>
<evidence type="ECO:0000256" key="12">
    <source>
        <dbReference type="ARBA" id="ARBA00023049"/>
    </source>
</evidence>
<dbReference type="PROSITE" id="PS01180">
    <property type="entry name" value="CUB"/>
    <property type="match status" value="4"/>
</dbReference>
<dbReference type="CDD" id="cd04281">
    <property type="entry name" value="ZnMc_BMP1_TLD"/>
    <property type="match status" value="1"/>
</dbReference>
<dbReference type="FunFam" id="2.60.120.290:FF:000014">
    <property type="entry name" value="Metalloendopeptidase"/>
    <property type="match status" value="1"/>
</dbReference>
<feature type="binding site" evidence="17 19">
    <location>
        <position position="254"/>
    </location>
    <ligand>
        <name>Zn(2+)</name>
        <dbReference type="ChEBI" id="CHEBI:29105"/>
        <note>catalytic</note>
    </ligand>
</feature>
<dbReference type="Pfam" id="PF07645">
    <property type="entry name" value="EGF_CA"/>
    <property type="match status" value="1"/>
</dbReference>
<feature type="domain" description="CUB" evidence="22">
    <location>
        <begin position="751"/>
        <end position="863"/>
    </location>
</feature>
<dbReference type="InterPro" id="IPR015446">
    <property type="entry name" value="BMP_1/tolloid-like"/>
</dbReference>
<dbReference type="Gene3D" id="2.60.120.290">
    <property type="entry name" value="Spermadhesin, CUB domain"/>
    <property type="match status" value="4"/>
</dbReference>
<evidence type="ECO:0000256" key="9">
    <source>
        <dbReference type="ARBA" id="ARBA00022801"/>
    </source>
</evidence>